<dbReference type="EMBL" id="PJND01000010">
    <property type="protein sequence ID" value="PKW20312.1"/>
    <property type="molecule type" value="Genomic_DNA"/>
</dbReference>
<protein>
    <recommendedName>
        <fullName evidence="3">ParB-like nuclease family protein</fullName>
    </recommendedName>
</protein>
<keyword evidence="2" id="KW-1185">Reference proteome</keyword>
<organism evidence="1 2">
    <name type="scientific">Flavobacterium lindanitolerans</name>
    <dbReference type="NCBI Taxonomy" id="428988"/>
    <lineage>
        <taxon>Bacteria</taxon>
        <taxon>Pseudomonadati</taxon>
        <taxon>Bacteroidota</taxon>
        <taxon>Flavobacteriia</taxon>
        <taxon>Flavobacteriales</taxon>
        <taxon>Flavobacteriaceae</taxon>
        <taxon>Flavobacterium</taxon>
    </lineage>
</organism>
<proteinExistence type="predicted"/>
<accession>A0ABX4RTF1</accession>
<gene>
    <name evidence="1" type="ORF">B0G92_3024</name>
</gene>
<sequence>MRDITKEEVEKFLSENNFEYVPNQGAVSFPKLQRIYTRLSQGKNLSSIKVADGKIMDGHHRFICSKLLGVKIDIVPGAKNHTDVEYRWETMELHSIDYDTQDEIDNYVKEFDQE</sequence>
<dbReference type="Proteomes" id="UP000233767">
    <property type="component" value="Unassembled WGS sequence"/>
</dbReference>
<evidence type="ECO:0008006" key="3">
    <source>
        <dbReference type="Google" id="ProtNLM"/>
    </source>
</evidence>
<evidence type="ECO:0000313" key="1">
    <source>
        <dbReference type="EMBL" id="PKW20312.1"/>
    </source>
</evidence>
<dbReference type="RefSeq" id="WP_101472830.1">
    <property type="nucleotide sequence ID" value="NZ_PJND01000010.1"/>
</dbReference>
<reference evidence="1 2" key="1">
    <citation type="submission" date="2017-12" db="EMBL/GenBank/DDBJ databases">
        <title>Genomic Encyclopedia of Type Strains, Phase III (KMG-III): the genomes of soil and plant-associated and newly described type strains.</title>
        <authorList>
            <person name="Whitman W."/>
        </authorList>
    </citation>
    <scope>NUCLEOTIDE SEQUENCE [LARGE SCALE GENOMIC DNA]</scope>
    <source>
        <strain evidence="1 2">IP-10</strain>
    </source>
</reference>
<name>A0ABX4RTF1_9FLAO</name>
<evidence type="ECO:0000313" key="2">
    <source>
        <dbReference type="Proteomes" id="UP000233767"/>
    </source>
</evidence>
<comment type="caution">
    <text evidence="1">The sequence shown here is derived from an EMBL/GenBank/DDBJ whole genome shotgun (WGS) entry which is preliminary data.</text>
</comment>